<keyword evidence="3" id="KW-1185">Reference proteome</keyword>
<organism evidence="2 3">
    <name type="scientific">Lophiostoma macrostomum CBS 122681</name>
    <dbReference type="NCBI Taxonomy" id="1314788"/>
    <lineage>
        <taxon>Eukaryota</taxon>
        <taxon>Fungi</taxon>
        <taxon>Dikarya</taxon>
        <taxon>Ascomycota</taxon>
        <taxon>Pezizomycotina</taxon>
        <taxon>Dothideomycetes</taxon>
        <taxon>Pleosporomycetidae</taxon>
        <taxon>Pleosporales</taxon>
        <taxon>Lophiostomataceae</taxon>
        <taxon>Lophiostoma</taxon>
    </lineage>
</organism>
<feature type="region of interest" description="Disordered" evidence="1">
    <location>
        <begin position="1"/>
        <end position="159"/>
    </location>
</feature>
<name>A0A6A6TJR1_9PLEO</name>
<proteinExistence type="predicted"/>
<reference evidence="2" key="1">
    <citation type="journal article" date="2020" name="Stud. Mycol.">
        <title>101 Dothideomycetes genomes: a test case for predicting lifestyles and emergence of pathogens.</title>
        <authorList>
            <person name="Haridas S."/>
            <person name="Albert R."/>
            <person name="Binder M."/>
            <person name="Bloem J."/>
            <person name="Labutti K."/>
            <person name="Salamov A."/>
            <person name="Andreopoulos B."/>
            <person name="Baker S."/>
            <person name="Barry K."/>
            <person name="Bills G."/>
            <person name="Bluhm B."/>
            <person name="Cannon C."/>
            <person name="Castanera R."/>
            <person name="Culley D."/>
            <person name="Daum C."/>
            <person name="Ezra D."/>
            <person name="Gonzalez J."/>
            <person name="Henrissat B."/>
            <person name="Kuo A."/>
            <person name="Liang C."/>
            <person name="Lipzen A."/>
            <person name="Lutzoni F."/>
            <person name="Magnuson J."/>
            <person name="Mondo S."/>
            <person name="Nolan M."/>
            <person name="Ohm R."/>
            <person name="Pangilinan J."/>
            <person name="Park H.-J."/>
            <person name="Ramirez L."/>
            <person name="Alfaro M."/>
            <person name="Sun H."/>
            <person name="Tritt A."/>
            <person name="Yoshinaga Y."/>
            <person name="Zwiers L.-H."/>
            <person name="Turgeon B."/>
            <person name="Goodwin S."/>
            <person name="Spatafora J."/>
            <person name="Crous P."/>
            <person name="Grigoriev I."/>
        </authorList>
    </citation>
    <scope>NUCLEOTIDE SEQUENCE</scope>
    <source>
        <strain evidence="2">CBS 122681</strain>
    </source>
</reference>
<feature type="compositionally biased region" description="Basic and acidic residues" evidence="1">
    <location>
        <begin position="23"/>
        <end position="46"/>
    </location>
</feature>
<dbReference type="AlphaFoldDB" id="A0A6A6TJR1"/>
<evidence type="ECO:0000313" key="3">
    <source>
        <dbReference type="Proteomes" id="UP000799324"/>
    </source>
</evidence>
<dbReference type="EMBL" id="MU004311">
    <property type="protein sequence ID" value="KAF2658844.1"/>
    <property type="molecule type" value="Genomic_DNA"/>
</dbReference>
<feature type="compositionally biased region" description="Basic and acidic residues" evidence="1">
    <location>
        <begin position="75"/>
        <end position="87"/>
    </location>
</feature>
<evidence type="ECO:0000313" key="2">
    <source>
        <dbReference type="EMBL" id="KAF2658844.1"/>
    </source>
</evidence>
<feature type="region of interest" description="Disordered" evidence="1">
    <location>
        <begin position="178"/>
        <end position="316"/>
    </location>
</feature>
<sequence length="786" mass="90704">MRTRAHTISSPHNGSANAMTSPFDDRSKLRMGGERMQDSNEVHSVKGESTASKEPYSLSPYNSRPNAMTLPLQEQMRKMTKEERMVDYDQGQPEESEDNAYTSGGIRRKRKEEVDTHATNERARPNSFSRSLIDSEQRPQAAPPFATRQISTGASPFATFAKPTTTFQDLAAHVTPNQAPAAFPSSFSFRGPYRDGVAEEEEEEEEEEEKKAEEDEEEEAGREYRTMSERDEEESDQDDPASIVEQQPYLGYNHYPSRPIPTQPERRQPKRKAYCDDEYPDDEEESEDEDTESEEGDCPIDEETGFSSDEEEEGSAEFCHRLREIREDAEDHFPLLRFPKGIQDAGYGDVELSGPVVGDLDNGIHPVFGQESWIREPRFGKDNVQEQDLLWLRMQPALRLATKFITEPSVMQWWVYVLASRKKKDRATGRQYFKLPKKPIDLETSLKTVGKRLQHMVDLVRWSFCYPNPPYAGQQTHGLTCLGVETLDANCFPRPAHEAVPDYAEAKKYMPSVGLNMMFRDFFLGDEYSRDPESCAVLRMHWLFAITITHELAHCFNIAKSHTNHKPVLVEPWYDLTDINLELGWSWERSILGWGSVYFFLDSKYGALGMHWSRWLKSKVDPAVNVDTGIVHPISPKFLHKFFFKKEWEQMEGLSDKEKARYWHVPSYPFDVSVGAAKAPLIRNGQEKTWIWLPTAGPGHHRLSVWYWHKKAKARMKREVHQISAMKARETNEKRQKDRSYYGRNWGFKGRGGCYLQYPVAARDEVDTNSWCNCRKAIAEFFEKDQ</sequence>
<feature type="compositionally biased region" description="Acidic residues" evidence="1">
    <location>
        <begin position="198"/>
        <end position="220"/>
    </location>
</feature>
<feature type="compositionally biased region" description="Acidic residues" evidence="1">
    <location>
        <begin position="230"/>
        <end position="239"/>
    </location>
</feature>
<gene>
    <name evidence="2" type="ORF">K491DRAFT_713098</name>
</gene>
<dbReference type="OrthoDB" id="10254945at2759"/>
<accession>A0A6A6TJR1</accession>
<evidence type="ECO:0000256" key="1">
    <source>
        <dbReference type="SAM" id="MobiDB-lite"/>
    </source>
</evidence>
<feature type="compositionally biased region" description="Basic and acidic residues" evidence="1">
    <location>
        <begin position="111"/>
        <end position="124"/>
    </location>
</feature>
<dbReference type="Proteomes" id="UP000799324">
    <property type="component" value="Unassembled WGS sequence"/>
</dbReference>
<protein>
    <submittedName>
        <fullName evidence="2">Uncharacterized protein</fullName>
    </submittedName>
</protein>
<feature type="compositionally biased region" description="Polar residues" evidence="1">
    <location>
        <begin position="1"/>
        <end position="20"/>
    </location>
</feature>
<feature type="compositionally biased region" description="Acidic residues" evidence="1">
    <location>
        <begin position="276"/>
        <end position="315"/>
    </location>
</feature>